<keyword evidence="4" id="KW-1185">Reference proteome</keyword>
<dbReference type="Proteomes" id="UP000001449">
    <property type="component" value="Chromosome 6"/>
</dbReference>
<dbReference type="EMBL" id="CM000643">
    <property type="protein sequence ID" value="EED91698.1"/>
    <property type="molecule type" value="Genomic_DNA"/>
</dbReference>
<feature type="domain" description="Micro-fibrillar-associated protein 1 C-terminal" evidence="2">
    <location>
        <begin position="350"/>
        <end position="596"/>
    </location>
</feature>
<feature type="compositionally biased region" description="Basic and acidic residues" evidence="1">
    <location>
        <begin position="274"/>
        <end position="290"/>
    </location>
</feature>
<dbReference type="InterPro" id="IPR017946">
    <property type="entry name" value="PLC-like_Pdiesterase_TIM-brl"/>
</dbReference>
<feature type="compositionally biased region" description="Low complexity" evidence="1">
    <location>
        <begin position="177"/>
        <end position="194"/>
    </location>
</feature>
<dbReference type="PANTHER" id="PTHR13593">
    <property type="match status" value="1"/>
</dbReference>
<dbReference type="GeneID" id="7442767"/>
<feature type="region of interest" description="Disordered" evidence="1">
    <location>
        <begin position="136"/>
        <end position="451"/>
    </location>
</feature>
<evidence type="ECO:0000256" key="1">
    <source>
        <dbReference type="SAM" id="MobiDB-lite"/>
    </source>
</evidence>
<dbReference type="CDD" id="cd08588">
    <property type="entry name" value="PI-PLCc_At5g67130_like"/>
    <property type="match status" value="1"/>
</dbReference>
<feature type="compositionally biased region" description="Acidic residues" evidence="1">
    <location>
        <begin position="437"/>
        <end position="446"/>
    </location>
</feature>
<feature type="region of interest" description="Disordered" evidence="1">
    <location>
        <begin position="39"/>
        <end position="60"/>
    </location>
</feature>
<evidence type="ECO:0000313" key="3">
    <source>
        <dbReference type="EMBL" id="EED91698.1"/>
    </source>
</evidence>
<dbReference type="GO" id="GO:0008081">
    <property type="term" value="F:phosphoric diester hydrolase activity"/>
    <property type="evidence" value="ECO:0000318"/>
    <property type="project" value="GO_Central"/>
</dbReference>
<dbReference type="SUPFAM" id="SSF51695">
    <property type="entry name" value="PLC-like phosphodiesterases"/>
    <property type="match status" value="1"/>
</dbReference>
<gene>
    <name evidence="3" type="ORF">THAPSDRAFT_6447</name>
</gene>
<dbReference type="STRING" id="35128.B8C4C4"/>
<sequence length="1212" mass="134036">MSGDQNKSVGRDELAFMLGASHASDLIVAVDTKDTTGGLGALSGGAGVNTRKQQGGKDDDISKMDRAQAAALVARQFGAGSSAGAAGQGNVARHRATGKRKRMMQHHLLAGDLLEENKGMSAVEEEKEEDVVELYQNGEEKEDDGFAAVGRRKKSEAKVLVRKRGEGGDRRRRGHSSSDSDSVSSKSSSDSSSCNRRRNRGGRNRRRSGSASSSSSSSASEDEADVRRRRARERAKTNHSEAREESGEGDEMASEPLKRTESEDMNSGDDAGSEDVKVRRTQQRDSEKAVTKQSKAKPVEKEAAANKSRQNGHGRPSKSESSSSSGSSSSSDSSDDSSASSSGDEPDHSLPATVSKPLFVPKSKRGTVAEVEAQQQKMEEAEERKAKEAERRAFQSRALVAEAVSASGKNASASSGLGNEDEFDVGEAGSEFIPIPDDSDPNEQDSPELVLAERDAWEVRELIRILRDVDEAAEAEKEKKELARRRAMTDEERLDEDRRMGRYRAPGEARRRPKDDKSRENNYLQRYHHRGAFYMDEDTLGQAGEDDVRHRAAEYSRAATGEDKVDKSALPKVMQVKKFGFAGYGTKYKGLAKEDTTDKQLDFLPIGAFALSTPNHNPLLCSLFITMPFQSGNNNDKPTMAMTSPVMAPREMYHRNMNTVDGGASLYAFQVSPTSVSPHERQYPVSFESRYAAHQINTQHQRSIISQLIHTIIKVNLPLTLHEKTTAAQLVLISRAIERKLYRVAPSIDAYADVSTLELRITAMATAVLIHTEQARQKQGQNTEQSETCTRLLMAARQSLVHCIMVLVSYEKRQLDEEFADMMEKELDGFLCNYIFKPFCFLIASTLMKWVLAVTVAAVASTTFSYADPYQPHPAPTTNSGKERNLGFISSIVDVLGDSPEHDNPTNETVTHRDNEAALGPMHFNNVTWISSHNAHANNFAAGDNILKKLSSNQEMSIYKQLKYIGVRGLMLDIECDISDDEIRMVHGVVDFGSLQDLIANEISPFLDEDPEAIITIDLETLGDRELLMQKLRILFAQELSFARRMFKISSEKWANHNQWPTIQEMRDADQRIIILSDSTIVQSEELGIMVRGDIVIENHWLNGLNDCTPRNKLWAPRRIAVANKKWTRLFTMNHFCCGTGMESLESVKPSNNGGGDNGWGVVYPRSQICTTANGHSIKPNYIAVDWCNIGDAFEVAEYLTFGVDVMLTNCA</sequence>
<dbReference type="InParanoid" id="B8C4C4"/>
<reference evidence="3 4" key="1">
    <citation type="journal article" date="2004" name="Science">
        <title>The genome of the diatom Thalassiosira pseudonana: ecology, evolution, and metabolism.</title>
        <authorList>
            <person name="Armbrust E.V."/>
            <person name="Berges J.A."/>
            <person name="Bowler C."/>
            <person name="Green B.R."/>
            <person name="Martinez D."/>
            <person name="Putnam N.H."/>
            <person name="Zhou S."/>
            <person name="Allen A.E."/>
            <person name="Apt K.E."/>
            <person name="Bechner M."/>
            <person name="Brzezinski M.A."/>
            <person name="Chaal B.K."/>
            <person name="Chiovitti A."/>
            <person name="Davis A.K."/>
            <person name="Demarest M.S."/>
            <person name="Detter J.C."/>
            <person name="Glavina T."/>
            <person name="Goodstein D."/>
            <person name="Hadi M.Z."/>
            <person name="Hellsten U."/>
            <person name="Hildebrand M."/>
            <person name="Jenkins B.D."/>
            <person name="Jurka J."/>
            <person name="Kapitonov V.V."/>
            <person name="Kroger N."/>
            <person name="Lau W.W."/>
            <person name="Lane T.W."/>
            <person name="Larimer F.W."/>
            <person name="Lippmeier J.C."/>
            <person name="Lucas S."/>
            <person name="Medina M."/>
            <person name="Montsant A."/>
            <person name="Obornik M."/>
            <person name="Parker M.S."/>
            <person name="Palenik B."/>
            <person name="Pazour G.J."/>
            <person name="Richardson P.M."/>
            <person name="Rynearson T.A."/>
            <person name="Saito M.A."/>
            <person name="Schwartz D.C."/>
            <person name="Thamatrakoln K."/>
            <person name="Valentin K."/>
            <person name="Vardi A."/>
            <person name="Wilkerson F.P."/>
            <person name="Rokhsar D.S."/>
        </authorList>
    </citation>
    <scope>NUCLEOTIDE SEQUENCE [LARGE SCALE GENOMIC DNA]</scope>
    <source>
        <strain evidence="3 4">CCMP1335</strain>
    </source>
</reference>
<proteinExistence type="predicted"/>
<dbReference type="InterPro" id="IPR051057">
    <property type="entry name" value="PI-PLC_domain"/>
</dbReference>
<dbReference type="eggNOG" id="KOG1425">
    <property type="taxonomic scope" value="Eukaryota"/>
</dbReference>
<dbReference type="Gene3D" id="3.20.20.190">
    <property type="entry name" value="Phosphatidylinositol (PI) phosphodiesterase"/>
    <property type="match status" value="1"/>
</dbReference>
<dbReference type="RefSeq" id="XP_002291591.1">
    <property type="nucleotide sequence ID" value="XM_002291555.1"/>
</dbReference>
<dbReference type="PANTHER" id="PTHR13593:SF140">
    <property type="entry name" value="PLC-LIKE PHOSPHODIESTERASE"/>
    <property type="match status" value="1"/>
</dbReference>
<dbReference type="GO" id="GO:0006629">
    <property type="term" value="P:lipid metabolic process"/>
    <property type="evidence" value="ECO:0007669"/>
    <property type="project" value="InterPro"/>
</dbReference>
<dbReference type="HOGENOM" id="CLU_269670_0_0_1"/>
<feature type="region of interest" description="Disordered" evidence="1">
    <location>
        <begin position="473"/>
        <end position="520"/>
    </location>
</feature>
<dbReference type="AlphaFoldDB" id="B8C4C4"/>
<reference evidence="3 4" key="2">
    <citation type="journal article" date="2008" name="Nature">
        <title>The Phaeodactylum genome reveals the evolutionary history of diatom genomes.</title>
        <authorList>
            <person name="Bowler C."/>
            <person name="Allen A.E."/>
            <person name="Badger J.H."/>
            <person name="Grimwood J."/>
            <person name="Jabbari K."/>
            <person name="Kuo A."/>
            <person name="Maheswari U."/>
            <person name="Martens C."/>
            <person name="Maumus F."/>
            <person name="Otillar R.P."/>
            <person name="Rayko E."/>
            <person name="Salamov A."/>
            <person name="Vandepoele K."/>
            <person name="Beszteri B."/>
            <person name="Gruber A."/>
            <person name="Heijde M."/>
            <person name="Katinka M."/>
            <person name="Mock T."/>
            <person name="Valentin K."/>
            <person name="Verret F."/>
            <person name="Berges J.A."/>
            <person name="Brownlee C."/>
            <person name="Cadoret J.P."/>
            <person name="Chiovitti A."/>
            <person name="Choi C.J."/>
            <person name="Coesel S."/>
            <person name="De Martino A."/>
            <person name="Detter J.C."/>
            <person name="Durkin C."/>
            <person name="Falciatore A."/>
            <person name="Fournet J."/>
            <person name="Haruta M."/>
            <person name="Huysman M.J."/>
            <person name="Jenkins B.D."/>
            <person name="Jiroutova K."/>
            <person name="Jorgensen R.E."/>
            <person name="Joubert Y."/>
            <person name="Kaplan A."/>
            <person name="Kroger N."/>
            <person name="Kroth P.G."/>
            <person name="La Roche J."/>
            <person name="Lindquist E."/>
            <person name="Lommer M."/>
            <person name="Martin-Jezequel V."/>
            <person name="Lopez P.J."/>
            <person name="Lucas S."/>
            <person name="Mangogna M."/>
            <person name="McGinnis K."/>
            <person name="Medlin L.K."/>
            <person name="Montsant A."/>
            <person name="Oudot-Le Secq M.P."/>
            <person name="Napoli C."/>
            <person name="Obornik M."/>
            <person name="Parker M.S."/>
            <person name="Petit J.L."/>
            <person name="Porcel B.M."/>
            <person name="Poulsen N."/>
            <person name="Robison M."/>
            <person name="Rychlewski L."/>
            <person name="Rynearson T.A."/>
            <person name="Schmutz J."/>
            <person name="Shapiro H."/>
            <person name="Siaut M."/>
            <person name="Stanley M."/>
            <person name="Sussman M.R."/>
            <person name="Taylor A.R."/>
            <person name="Vardi A."/>
            <person name="von Dassow P."/>
            <person name="Vyverman W."/>
            <person name="Willis A."/>
            <person name="Wyrwicz L.S."/>
            <person name="Rokhsar D.S."/>
            <person name="Weissenbach J."/>
            <person name="Armbrust E.V."/>
            <person name="Green B.R."/>
            <person name="Van de Peer Y."/>
            <person name="Grigoriev I.V."/>
        </authorList>
    </citation>
    <scope>NUCLEOTIDE SEQUENCE [LARGE SCALE GENOMIC DNA]</scope>
    <source>
        <strain evidence="3 4">CCMP1335</strain>
    </source>
</reference>
<protein>
    <recommendedName>
        <fullName evidence="2">Micro-fibrillar-associated protein 1 C-terminal domain-containing protein</fullName>
    </recommendedName>
</protein>
<feature type="compositionally biased region" description="Acidic residues" evidence="1">
    <location>
        <begin position="263"/>
        <end position="273"/>
    </location>
</feature>
<feature type="compositionally biased region" description="Basic and acidic residues" evidence="1">
    <location>
        <begin position="234"/>
        <end position="246"/>
    </location>
</feature>
<dbReference type="Pfam" id="PF26178">
    <property type="entry name" value="PI-PLC_cat"/>
    <property type="match status" value="1"/>
</dbReference>
<feature type="compositionally biased region" description="Low complexity" evidence="1">
    <location>
        <begin position="319"/>
        <end position="343"/>
    </location>
</feature>
<feature type="compositionally biased region" description="Low complexity" evidence="1">
    <location>
        <begin position="405"/>
        <end position="418"/>
    </location>
</feature>
<feature type="compositionally biased region" description="Basic and acidic residues" evidence="1">
    <location>
        <begin position="156"/>
        <end position="169"/>
    </location>
</feature>
<dbReference type="KEGG" id="tps:THAPSDRAFT_6447"/>
<feature type="compositionally biased region" description="Low complexity" evidence="1">
    <location>
        <begin position="209"/>
        <end position="219"/>
    </location>
</feature>
<evidence type="ECO:0000313" key="4">
    <source>
        <dbReference type="Proteomes" id="UP000001449"/>
    </source>
</evidence>
<name>B8C4C4_THAPS</name>
<feature type="compositionally biased region" description="Basic and acidic residues" evidence="1">
    <location>
        <begin position="487"/>
        <end position="520"/>
    </location>
</feature>
<organism evidence="3 4">
    <name type="scientific">Thalassiosira pseudonana</name>
    <name type="common">Marine diatom</name>
    <name type="synonym">Cyclotella nana</name>
    <dbReference type="NCBI Taxonomy" id="35128"/>
    <lineage>
        <taxon>Eukaryota</taxon>
        <taxon>Sar</taxon>
        <taxon>Stramenopiles</taxon>
        <taxon>Ochrophyta</taxon>
        <taxon>Bacillariophyta</taxon>
        <taxon>Coscinodiscophyceae</taxon>
        <taxon>Thalassiosirophycidae</taxon>
        <taxon>Thalassiosirales</taxon>
        <taxon>Thalassiosiraceae</taxon>
        <taxon>Thalassiosira</taxon>
    </lineage>
</organism>
<dbReference type="Pfam" id="PF06991">
    <property type="entry name" value="MFAP1"/>
    <property type="match status" value="1"/>
</dbReference>
<dbReference type="PaxDb" id="35128-Thaps6447"/>
<feature type="compositionally biased region" description="Basic and acidic residues" evidence="1">
    <location>
        <begin position="377"/>
        <end position="393"/>
    </location>
</feature>
<feature type="compositionally biased region" description="Basic residues" evidence="1">
    <location>
        <begin position="195"/>
        <end position="208"/>
    </location>
</feature>
<accession>B8C4C4</accession>
<evidence type="ECO:0000259" key="2">
    <source>
        <dbReference type="Pfam" id="PF06991"/>
    </source>
</evidence>
<dbReference type="InterPro" id="IPR009730">
    <property type="entry name" value="MFAP1_C"/>
</dbReference>